<dbReference type="AlphaFoldDB" id="A0A6S7JXJ8"/>
<dbReference type="PROSITE" id="PS51481">
    <property type="entry name" value="DHAK"/>
    <property type="match status" value="1"/>
</dbReference>
<dbReference type="PROSITE" id="PS51480">
    <property type="entry name" value="DHAL"/>
    <property type="match status" value="1"/>
</dbReference>
<protein>
    <recommendedName>
        <fullName evidence="4">Triokinase/FMN cyclase</fullName>
        <ecNumber evidence="2">2.7.1.28</ecNumber>
        <ecNumber evidence="1">2.7.1.29</ecNumber>
        <ecNumber evidence="3">4.6.1.15</ecNumber>
    </recommendedName>
    <alternativeName>
        <fullName evidence="10">Bifunctional ATP-dependent dihydroxyacetone kinase/FAD-AMP lyase (cyclizing)</fullName>
    </alternativeName>
</protein>
<evidence type="ECO:0000256" key="8">
    <source>
        <dbReference type="ARBA" id="ARBA00022840"/>
    </source>
</evidence>
<evidence type="ECO:0000256" key="9">
    <source>
        <dbReference type="ARBA" id="ARBA00023285"/>
    </source>
</evidence>
<keyword evidence="5" id="KW-0808">Transferase</keyword>
<dbReference type="InterPro" id="IPR004006">
    <property type="entry name" value="DhaK_dom"/>
</dbReference>
<evidence type="ECO:0000256" key="6">
    <source>
        <dbReference type="ARBA" id="ARBA00022741"/>
    </source>
</evidence>
<dbReference type="SUPFAM" id="SSF101473">
    <property type="entry name" value="DhaL-like"/>
    <property type="match status" value="1"/>
</dbReference>
<dbReference type="GO" id="GO:0019563">
    <property type="term" value="P:glycerol catabolic process"/>
    <property type="evidence" value="ECO:0007669"/>
    <property type="project" value="TreeGrafter"/>
</dbReference>
<sequence length="182" mass="20130">MSGDKIGLMVNNLGGTSQLELYIVAREAVQYLRTVKGAEVDRIYVGTFMTSLEMAGVSITLIHLNEERNKYLDFATTMPGWPSVFGNQEVPEPVDGFDLNKEPGVEAEKIKELTPLGRTIYNCLSQIADTLEANEERLNNLDRLAGDGDCGSTLKRAARGNYMACIYSQNSSFSSKLFFLEV</sequence>
<name>A0A6S7JXJ8_PARCT</name>
<dbReference type="Pfam" id="PF02733">
    <property type="entry name" value="Dak1"/>
    <property type="match status" value="1"/>
</dbReference>
<evidence type="ECO:0000256" key="10">
    <source>
        <dbReference type="ARBA" id="ARBA00032426"/>
    </source>
</evidence>
<dbReference type="GO" id="GO:0050354">
    <property type="term" value="F:triokinase activity"/>
    <property type="evidence" value="ECO:0007669"/>
    <property type="project" value="UniProtKB-EC"/>
</dbReference>
<evidence type="ECO:0000313" key="17">
    <source>
        <dbReference type="Proteomes" id="UP001152795"/>
    </source>
</evidence>
<dbReference type="GO" id="GO:0005829">
    <property type="term" value="C:cytosol"/>
    <property type="evidence" value="ECO:0007669"/>
    <property type="project" value="TreeGrafter"/>
</dbReference>
<dbReference type="GO" id="GO:0034012">
    <property type="term" value="F:FAD-AMP lyase (cyclizing) activity"/>
    <property type="evidence" value="ECO:0007669"/>
    <property type="project" value="UniProtKB-EC"/>
</dbReference>
<evidence type="ECO:0000256" key="13">
    <source>
        <dbReference type="ARBA" id="ARBA00047974"/>
    </source>
</evidence>
<dbReference type="EC" id="2.7.1.29" evidence="1"/>
<dbReference type="EC" id="2.7.1.28" evidence="2"/>
<evidence type="ECO:0000256" key="5">
    <source>
        <dbReference type="ARBA" id="ARBA00022679"/>
    </source>
</evidence>
<dbReference type="Proteomes" id="UP001152795">
    <property type="component" value="Unassembled WGS sequence"/>
</dbReference>
<comment type="catalytic activity">
    <reaction evidence="15">
        <text>dihydroxyacetone + ATP = dihydroxyacetone phosphate + ADP + H(+)</text>
        <dbReference type="Rhea" id="RHEA:15773"/>
        <dbReference type="ChEBI" id="CHEBI:15378"/>
        <dbReference type="ChEBI" id="CHEBI:16016"/>
        <dbReference type="ChEBI" id="CHEBI:30616"/>
        <dbReference type="ChEBI" id="CHEBI:57642"/>
        <dbReference type="ChEBI" id="CHEBI:456216"/>
        <dbReference type="EC" id="2.7.1.29"/>
    </reaction>
</comment>
<evidence type="ECO:0000256" key="15">
    <source>
        <dbReference type="ARBA" id="ARBA00048898"/>
    </source>
</evidence>
<evidence type="ECO:0000256" key="7">
    <source>
        <dbReference type="ARBA" id="ARBA00022777"/>
    </source>
</evidence>
<comment type="catalytic activity">
    <reaction evidence="13">
        <text>D-glyceraldehyde + ATP = D-glyceraldehyde 3-phosphate + ADP + H(+)</text>
        <dbReference type="Rhea" id="RHEA:13941"/>
        <dbReference type="ChEBI" id="CHEBI:15378"/>
        <dbReference type="ChEBI" id="CHEBI:17378"/>
        <dbReference type="ChEBI" id="CHEBI:30616"/>
        <dbReference type="ChEBI" id="CHEBI:59776"/>
        <dbReference type="ChEBI" id="CHEBI:456216"/>
        <dbReference type="EC" id="2.7.1.28"/>
    </reaction>
</comment>
<comment type="function">
    <text evidence="11">Catalyzes both the phosphorylation of dihydroxyacetone and of glyceraldehyde, and the splitting of ribonucleoside diphosphate-X compounds among which FAD is the best substrate. Represses IFIH1-mediated cellular antiviral response.</text>
</comment>
<evidence type="ECO:0000256" key="4">
    <source>
        <dbReference type="ARBA" id="ARBA00018932"/>
    </source>
</evidence>
<keyword evidence="8" id="KW-0067">ATP-binding</keyword>
<comment type="catalytic activity">
    <reaction evidence="14">
        <text>FAD = riboflavin cyclic-4',5'-phosphate + AMP + H(+)</text>
        <dbReference type="Rhea" id="RHEA:13729"/>
        <dbReference type="ChEBI" id="CHEBI:15378"/>
        <dbReference type="ChEBI" id="CHEBI:57692"/>
        <dbReference type="ChEBI" id="CHEBI:76202"/>
        <dbReference type="ChEBI" id="CHEBI:456215"/>
        <dbReference type="EC" id="4.6.1.15"/>
    </reaction>
</comment>
<gene>
    <name evidence="16" type="ORF">PACLA_8A035111</name>
</gene>
<comment type="subunit">
    <text evidence="12">Homodimer. Interacts with IFIH1 (via the CARD domains), the interaction is inhibited by viral infection.</text>
</comment>
<dbReference type="Gene3D" id="1.25.40.340">
    <property type="match status" value="1"/>
</dbReference>
<dbReference type="InterPro" id="IPR036117">
    <property type="entry name" value="DhaL_dom_sf"/>
</dbReference>
<dbReference type="GO" id="GO:0004371">
    <property type="term" value="F:glycerone kinase activity"/>
    <property type="evidence" value="ECO:0007669"/>
    <property type="project" value="UniProtKB-EC"/>
</dbReference>
<dbReference type="Gene3D" id="3.30.1180.20">
    <property type="entry name" value="Dihydroxyacetone kinase, domain 2"/>
    <property type="match status" value="1"/>
</dbReference>
<evidence type="ECO:0000256" key="1">
    <source>
        <dbReference type="ARBA" id="ARBA00012107"/>
    </source>
</evidence>
<dbReference type="EC" id="4.6.1.15" evidence="3"/>
<evidence type="ECO:0000256" key="12">
    <source>
        <dbReference type="ARBA" id="ARBA00046681"/>
    </source>
</evidence>
<organism evidence="16 17">
    <name type="scientific">Paramuricea clavata</name>
    <name type="common">Red gorgonian</name>
    <name type="synonym">Violescent sea-whip</name>
    <dbReference type="NCBI Taxonomy" id="317549"/>
    <lineage>
        <taxon>Eukaryota</taxon>
        <taxon>Metazoa</taxon>
        <taxon>Cnidaria</taxon>
        <taxon>Anthozoa</taxon>
        <taxon>Octocorallia</taxon>
        <taxon>Malacalcyonacea</taxon>
        <taxon>Plexauridae</taxon>
        <taxon>Paramuricea</taxon>
    </lineage>
</organism>
<accession>A0A6S7JXJ8</accession>
<comment type="caution">
    <text evidence="16">The sequence shown here is derived from an EMBL/GenBank/DDBJ whole genome shotgun (WGS) entry which is preliminary data.</text>
</comment>
<dbReference type="InterPro" id="IPR004007">
    <property type="entry name" value="DhaL_dom"/>
</dbReference>
<keyword evidence="17" id="KW-1185">Reference proteome</keyword>
<proteinExistence type="predicted"/>
<dbReference type="PANTHER" id="PTHR28629">
    <property type="entry name" value="TRIOKINASE/FMN CYCLASE"/>
    <property type="match status" value="1"/>
</dbReference>
<dbReference type="PANTHER" id="PTHR28629:SF4">
    <property type="entry name" value="TRIOKINASE_FMN CYCLASE"/>
    <property type="match status" value="1"/>
</dbReference>
<dbReference type="GO" id="GO:0005524">
    <property type="term" value="F:ATP binding"/>
    <property type="evidence" value="ECO:0007669"/>
    <property type="project" value="UniProtKB-KW"/>
</dbReference>
<reference evidence="16" key="1">
    <citation type="submission" date="2020-04" db="EMBL/GenBank/DDBJ databases">
        <authorList>
            <person name="Alioto T."/>
            <person name="Alioto T."/>
            <person name="Gomez Garrido J."/>
        </authorList>
    </citation>
    <scope>NUCLEOTIDE SEQUENCE</scope>
    <source>
        <strain evidence="16">A484AB</strain>
    </source>
</reference>
<evidence type="ECO:0000256" key="2">
    <source>
        <dbReference type="ARBA" id="ARBA00012110"/>
    </source>
</evidence>
<keyword evidence="6" id="KW-0547">Nucleotide-binding</keyword>
<evidence type="ECO:0000313" key="16">
    <source>
        <dbReference type="EMBL" id="CAB4034884.1"/>
    </source>
</evidence>
<evidence type="ECO:0000256" key="11">
    <source>
        <dbReference type="ARBA" id="ARBA00045490"/>
    </source>
</evidence>
<evidence type="ECO:0000256" key="3">
    <source>
        <dbReference type="ARBA" id="ARBA00012578"/>
    </source>
</evidence>
<dbReference type="EMBL" id="CACRXK020020509">
    <property type="protein sequence ID" value="CAB4034884.1"/>
    <property type="molecule type" value="Genomic_DNA"/>
</dbReference>
<evidence type="ECO:0000256" key="14">
    <source>
        <dbReference type="ARBA" id="ARBA00048526"/>
    </source>
</evidence>
<keyword evidence="7" id="KW-0418">Kinase</keyword>
<dbReference type="OrthoDB" id="1724672at2759"/>
<dbReference type="SUPFAM" id="SSF82549">
    <property type="entry name" value="DAK1/DegV-like"/>
    <property type="match status" value="1"/>
</dbReference>
<dbReference type="InterPro" id="IPR050861">
    <property type="entry name" value="Dihydroxyacetone_Kinase"/>
</dbReference>
<keyword evidence="9" id="KW-0170">Cobalt</keyword>